<dbReference type="InterPro" id="IPR052177">
    <property type="entry name" value="Divisome_Glycosyl_Hydrolase"/>
</dbReference>
<keyword evidence="1" id="KW-0732">Signal</keyword>
<proteinExistence type="predicted"/>
<dbReference type="InterPro" id="IPR003790">
    <property type="entry name" value="GHL10"/>
</dbReference>
<dbReference type="Proteomes" id="UP000236527">
    <property type="component" value="Unassembled WGS sequence"/>
</dbReference>
<dbReference type="InterPro" id="IPR017853">
    <property type="entry name" value="GH"/>
</dbReference>
<dbReference type="Gene3D" id="3.20.20.80">
    <property type="entry name" value="Glycosidases"/>
    <property type="match status" value="1"/>
</dbReference>
<dbReference type="EMBL" id="BDGE01000042">
    <property type="protein sequence ID" value="GBE92881.1"/>
    <property type="molecule type" value="Genomic_DNA"/>
</dbReference>
<reference evidence="4" key="1">
    <citation type="journal article" date="2018" name="Genome Announc.">
        <title>Draft Genome Sequence of the Nitrogen-Fixing and Hormogonia-Inducing Cyanobacterium Nostoc cycadae Strain WK-1, Isolated from the Coralloid Roots of Cycas revoluta.</title>
        <authorList>
            <person name="Kanesaki Y."/>
            <person name="Hirose M."/>
            <person name="Hirose Y."/>
            <person name="Fujisawa T."/>
            <person name="Nakamura Y."/>
            <person name="Watanabe S."/>
            <person name="Matsunaga S."/>
            <person name="Uchida H."/>
            <person name="Murakami A."/>
        </authorList>
    </citation>
    <scope>NUCLEOTIDE SEQUENCE [LARGE SCALE GENOMIC DNA]</scope>
    <source>
        <strain evidence="4">WK-1</strain>
    </source>
</reference>
<evidence type="ECO:0000259" key="2">
    <source>
        <dbReference type="Pfam" id="PF02638"/>
    </source>
</evidence>
<name>A0A2H6LI36_9NOSO</name>
<accession>A0A2H6LI36</accession>
<keyword evidence="4" id="KW-1185">Reference proteome</keyword>
<evidence type="ECO:0000256" key="1">
    <source>
        <dbReference type="ARBA" id="ARBA00022729"/>
    </source>
</evidence>
<organism evidence="3 4">
    <name type="scientific">Nostoc cycadae WK-1</name>
    <dbReference type="NCBI Taxonomy" id="1861711"/>
    <lineage>
        <taxon>Bacteria</taxon>
        <taxon>Bacillati</taxon>
        <taxon>Cyanobacteriota</taxon>
        <taxon>Cyanophyceae</taxon>
        <taxon>Nostocales</taxon>
        <taxon>Nostocaceae</taxon>
        <taxon>Nostoc</taxon>
    </lineage>
</organism>
<dbReference type="AlphaFoldDB" id="A0A2H6LI36"/>
<evidence type="ECO:0000313" key="3">
    <source>
        <dbReference type="EMBL" id="GBE92881.1"/>
    </source>
</evidence>
<dbReference type="SUPFAM" id="SSF51445">
    <property type="entry name" value="(Trans)glycosidases"/>
    <property type="match status" value="1"/>
</dbReference>
<protein>
    <recommendedName>
        <fullName evidence="2">Glycosyl hydrolase-like 10 domain-containing protein</fullName>
    </recommendedName>
</protein>
<comment type="caution">
    <text evidence="3">The sequence shown here is derived from an EMBL/GenBank/DDBJ whole genome shotgun (WGS) entry which is preliminary data.</text>
</comment>
<sequence length="393" mass="45256">MKFIVHTFLKAMKTKEIRGVWLTTTDSKVFRSKQRIAQAMDLLAETGFNVVFPVVWNKAVTMYPSKTMQQTFGVEIDPMSVGRDPLAEVIAEARRVGLKVIPWFEYGFASSYNLNGGMLLQQKPEWAARDNQGNLLQKNGFEWMNAFHPQVQDFMLNLVLEVVKNYDVDGIQGDDRFPALPSTGGYDPLTIARYQQQFGYSPPHNHQDRQWLQWRADILTDFLARLYGEVKRVNPNLLVSMAPNIYDWGLREYLQDSATWLKLGIVDLIHPQIYRRDFHSYKAIANQITSCQFTDATLPKLAPGILIKLGSYSISPEYLVQAIAYNRRLGISGEVWFFYEGLRENNNALAQVLRNGAYSKPAAFPTLADLQQPSNSRYLSFWQKIKRFWKNLF</sequence>
<dbReference type="PANTHER" id="PTHR43405">
    <property type="entry name" value="GLYCOSYL HYDROLASE DIGH"/>
    <property type="match status" value="1"/>
</dbReference>
<feature type="domain" description="Glycosyl hydrolase-like 10" evidence="2">
    <location>
        <begin position="16"/>
        <end position="315"/>
    </location>
</feature>
<dbReference type="Pfam" id="PF02638">
    <property type="entry name" value="GHL10"/>
    <property type="match status" value="1"/>
</dbReference>
<dbReference type="PANTHER" id="PTHR43405:SF1">
    <property type="entry name" value="GLYCOSYL HYDROLASE DIGH"/>
    <property type="match status" value="1"/>
</dbReference>
<evidence type="ECO:0000313" key="4">
    <source>
        <dbReference type="Proteomes" id="UP000236527"/>
    </source>
</evidence>
<gene>
    <name evidence="3" type="ORF">NCWK1_2640</name>
</gene>